<protein>
    <submittedName>
        <fullName evidence="1">Uncharacterized protein</fullName>
    </submittedName>
</protein>
<sequence>MAVNPVIENIEKKTRVTLNGTVSRGDLIAWNATGYVLADASDAVTNLYARYVALDDGVTGGVINACKGCTIYDGDAPFSGTSSTLFLSATATVTNTITETRPTTAADVIQIVGENVDTYRRRIDIKPPQELEVFIQPAVYDTTTEPGLGVVDSPVWVGPALDTAGEDAYFTGRFPSNVISVNEAYIVYNSIGESTGTVSAALIACADGATNTGDTGTAHTAAVPTSIADNKLCYSDVSAMFDADALKANYNFTVTVAQVASAAGDLQVLGLYIRYIVV</sequence>
<evidence type="ECO:0000313" key="2">
    <source>
        <dbReference type="EMBL" id="QJH94974.1"/>
    </source>
</evidence>
<dbReference type="EMBL" id="MT144032">
    <property type="protein sequence ID" value="QJA47112.1"/>
    <property type="molecule type" value="Genomic_DNA"/>
</dbReference>
<reference evidence="1" key="1">
    <citation type="submission" date="2020-03" db="EMBL/GenBank/DDBJ databases">
        <title>The deep terrestrial virosphere.</title>
        <authorList>
            <person name="Holmfeldt K."/>
            <person name="Nilsson E."/>
            <person name="Simone D."/>
            <person name="Lopez-Fernandez M."/>
            <person name="Wu X."/>
            <person name="de Brujin I."/>
            <person name="Lundin D."/>
            <person name="Andersson A."/>
            <person name="Bertilsson S."/>
            <person name="Dopson M."/>
        </authorList>
    </citation>
    <scope>NUCLEOTIDE SEQUENCE</scope>
    <source>
        <strain evidence="1">TM448A00604</strain>
        <strain evidence="2">TM448B00314</strain>
    </source>
</reference>
<dbReference type="EMBL" id="MT144610">
    <property type="protein sequence ID" value="QJH94974.1"/>
    <property type="molecule type" value="Genomic_DNA"/>
</dbReference>
<dbReference type="AlphaFoldDB" id="A0A6H1ZI08"/>
<organism evidence="1">
    <name type="scientific">viral metagenome</name>
    <dbReference type="NCBI Taxonomy" id="1070528"/>
    <lineage>
        <taxon>unclassified sequences</taxon>
        <taxon>metagenomes</taxon>
        <taxon>organismal metagenomes</taxon>
    </lineage>
</organism>
<proteinExistence type="predicted"/>
<gene>
    <name evidence="1" type="ORF">TM448A00604_0007</name>
    <name evidence="2" type="ORF">TM448B00314_0034</name>
</gene>
<evidence type="ECO:0000313" key="1">
    <source>
        <dbReference type="EMBL" id="QJA47112.1"/>
    </source>
</evidence>
<name>A0A6H1ZI08_9ZZZZ</name>
<accession>A0A6H1ZI08</accession>